<dbReference type="Proteomes" id="UP000410492">
    <property type="component" value="Unassembled WGS sequence"/>
</dbReference>
<dbReference type="InterPro" id="IPR051279">
    <property type="entry name" value="PP1-Reg/Actin-Interact_Protein"/>
</dbReference>
<keyword evidence="1" id="KW-0433">Leucine-rich repeat</keyword>
<proteinExistence type="inferred from homology"/>
<dbReference type="PANTHER" id="PTHR24112">
    <property type="entry name" value="LEUCINE-RICH REPEAT, ISOFORM F-RELATED"/>
    <property type="match status" value="1"/>
</dbReference>
<name>A0A653D0H1_CALMS</name>
<comment type="similarity">
    <text evidence="3">Belongs to the PPP1R37 family.</text>
</comment>
<reference evidence="5 6" key="1">
    <citation type="submission" date="2019-01" db="EMBL/GenBank/DDBJ databases">
        <authorList>
            <person name="Sayadi A."/>
        </authorList>
    </citation>
    <scope>NUCLEOTIDE SEQUENCE [LARGE SCALE GENOMIC DNA]</scope>
</reference>
<protein>
    <recommendedName>
        <fullName evidence="7">CARMIL pleckstrin homology domain-containing protein</fullName>
    </recommendedName>
</protein>
<feature type="region of interest" description="Disordered" evidence="4">
    <location>
        <begin position="498"/>
        <end position="519"/>
    </location>
</feature>
<gene>
    <name evidence="5" type="ORF">CALMAC_LOCUS13365</name>
</gene>
<dbReference type="OrthoDB" id="10034042at2759"/>
<dbReference type="AlphaFoldDB" id="A0A653D0H1"/>
<evidence type="ECO:0000256" key="2">
    <source>
        <dbReference type="ARBA" id="ARBA00022737"/>
    </source>
</evidence>
<dbReference type="Pfam" id="PF13516">
    <property type="entry name" value="LRR_6"/>
    <property type="match status" value="2"/>
</dbReference>
<feature type="region of interest" description="Disordered" evidence="4">
    <location>
        <begin position="412"/>
        <end position="486"/>
    </location>
</feature>
<evidence type="ECO:0000313" key="5">
    <source>
        <dbReference type="EMBL" id="VEN53618.1"/>
    </source>
</evidence>
<dbReference type="SUPFAM" id="SSF52047">
    <property type="entry name" value="RNI-like"/>
    <property type="match status" value="1"/>
</dbReference>
<dbReference type="Gene3D" id="3.80.10.10">
    <property type="entry name" value="Ribonuclease Inhibitor"/>
    <property type="match status" value="1"/>
</dbReference>
<evidence type="ECO:0008006" key="7">
    <source>
        <dbReference type="Google" id="ProtNLM"/>
    </source>
</evidence>
<feature type="compositionally biased region" description="Low complexity" evidence="4">
    <location>
        <begin position="453"/>
        <end position="464"/>
    </location>
</feature>
<accession>A0A653D0H1</accession>
<evidence type="ECO:0000256" key="4">
    <source>
        <dbReference type="SAM" id="MobiDB-lite"/>
    </source>
</evidence>
<dbReference type="EMBL" id="CAACVG010009580">
    <property type="protein sequence ID" value="VEN53618.1"/>
    <property type="molecule type" value="Genomic_DNA"/>
</dbReference>
<evidence type="ECO:0000313" key="6">
    <source>
        <dbReference type="Proteomes" id="UP000410492"/>
    </source>
</evidence>
<evidence type="ECO:0000256" key="3">
    <source>
        <dbReference type="ARBA" id="ARBA00038315"/>
    </source>
</evidence>
<keyword evidence="6" id="KW-1185">Reference proteome</keyword>
<dbReference type="SMART" id="SM00368">
    <property type="entry name" value="LRR_RI"/>
    <property type="match status" value="6"/>
</dbReference>
<feature type="compositionally biased region" description="Pro residues" evidence="4">
    <location>
        <begin position="430"/>
        <end position="440"/>
    </location>
</feature>
<feature type="compositionally biased region" description="Low complexity" evidence="4">
    <location>
        <begin position="498"/>
        <end position="512"/>
    </location>
</feature>
<evidence type="ECO:0000256" key="1">
    <source>
        <dbReference type="ARBA" id="ARBA00022614"/>
    </source>
</evidence>
<dbReference type="InterPro" id="IPR032675">
    <property type="entry name" value="LRR_dom_sf"/>
</dbReference>
<dbReference type="PANTHER" id="PTHR24112:SF9">
    <property type="entry name" value="PROTEIN PHOSPHATASE 1 REGULATORY SUBUNIT 37"/>
    <property type="match status" value="1"/>
</dbReference>
<organism evidence="5 6">
    <name type="scientific">Callosobruchus maculatus</name>
    <name type="common">Southern cowpea weevil</name>
    <name type="synonym">Pulse bruchid</name>
    <dbReference type="NCBI Taxonomy" id="64391"/>
    <lineage>
        <taxon>Eukaryota</taxon>
        <taxon>Metazoa</taxon>
        <taxon>Ecdysozoa</taxon>
        <taxon>Arthropoda</taxon>
        <taxon>Hexapoda</taxon>
        <taxon>Insecta</taxon>
        <taxon>Pterygota</taxon>
        <taxon>Neoptera</taxon>
        <taxon>Endopterygota</taxon>
        <taxon>Coleoptera</taxon>
        <taxon>Polyphaga</taxon>
        <taxon>Cucujiformia</taxon>
        <taxon>Chrysomeloidea</taxon>
        <taxon>Chrysomelidae</taxon>
        <taxon>Bruchinae</taxon>
        <taxon>Bruchini</taxon>
        <taxon>Callosobruchus</taxon>
    </lineage>
</organism>
<dbReference type="InterPro" id="IPR001611">
    <property type="entry name" value="Leu-rich_rpt"/>
</dbReference>
<sequence>MSSEQILEVYQESCKKHKTVELDIIKNQINDITNNMDHSTDLKLIGISVTSEVNETIEDLLKVTNFNTLILQHCKFTPETLNEFLNMLEFYESVCHFEIEMHFDDDDAWRCFCHACSNIMVLESLSFKKMDISEPYMRLLLNAVRSNPNITMLKFDSCGLDKLPSFYLVESLMMNKTLRELYLPSTGLYTKEAEVLARFLMNNTHLKVLDIGNNFIGDRGLESLAKGLCKQNTPGEGLSALSIFNNQLTEKCGPILSTIIIECKNLHTLNIGYNNLTDVVLNHISLSLSSTESLEGLGLQCTLLTCKGIESLAEAIPRNQSLQKINLKGNKAIQVYGVELLCQALTNSKINKVEIDETNRSSSDPDAYAQLVKKLFAICTVNKSFTDVTDNEEITNISQLISRKMSLSCEPKYTMPESSSSFQIDSPRLSPIPSPVPSPAPKSRFQIVKVTESGSSCSSTNVSPSPSPKPKSRFRVTKVPSSPDEEYSLGRFANVRSSVSSNDSMDSLTTLHLDSDDSS</sequence>
<keyword evidence="2" id="KW-0677">Repeat</keyword>